<dbReference type="InterPro" id="IPR023393">
    <property type="entry name" value="START-like_dom_sf"/>
</dbReference>
<reference evidence="4 5" key="1">
    <citation type="submission" date="2019-03" db="EMBL/GenBank/DDBJ databases">
        <authorList>
            <person name="Gaulin E."/>
            <person name="Dumas B."/>
        </authorList>
    </citation>
    <scope>NUCLEOTIDE SEQUENCE [LARGE SCALE GENOMIC DNA]</scope>
    <source>
        <strain evidence="4">CBS 568.67</strain>
    </source>
</reference>
<dbReference type="InterPro" id="IPR002913">
    <property type="entry name" value="START_lipid-bd_dom"/>
</dbReference>
<dbReference type="PROSITE" id="PS50848">
    <property type="entry name" value="START"/>
    <property type="match status" value="1"/>
</dbReference>
<feature type="region of interest" description="Disordered" evidence="1">
    <location>
        <begin position="368"/>
        <end position="410"/>
    </location>
</feature>
<dbReference type="AlphaFoldDB" id="A0A485KG83"/>
<feature type="domain" description="START" evidence="2">
    <location>
        <begin position="184"/>
        <end position="269"/>
    </location>
</feature>
<accession>A0A485KG83</accession>
<reference evidence="3" key="2">
    <citation type="submission" date="2019-06" db="EMBL/GenBank/DDBJ databases">
        <title>Genomics analysis of Aphanomyces spp. identifies a new class of oomycete effector associated with host adaptation.</title>
        <authorList>
            <person name="Gaulin E."/>
        </authorList>
    </citation>
    <scope>NUCLEOTIDE SEQUENCE</scope>
    <source>
        <strain evidence="3">CBS 578.67</strain>
    </source>
</reference>
<gene>
    <name evidence="4" type="primary">Aste57867_6943</name>
    <name evidence="3" type="ORF">As57867_006921</name>
    <name evidence="4" type="ORF">ASTE57867_6943</name>
</gene>
<feature type="region of interest" description="Disordered" evidence="1">
    <location>
        <begin position="1"/>
        <end position="32"/>
    </location>
</feature>
<dbReference type="OrthoDB" id="5403181at2759"/>
<dbReference type="Proteomes" id="UP000332933">
    <property type="component" value="Unassembled WGS sequence"/>
</dbReference>
<keyword evidence="5" id="KW-1185">Reference proteome</keyword>
<name>A0A485KG83_9STRA</name>
<evidence type="ECO:0000256" key="1">
    <source>
        <dbReference type="SAM" id="MobiDB-lite"/>
    </source>
</evidence>
<evidence type="ECO:0000313" key="3">
    <source>
        <dbReference type="EMBL" id="KAF0705786.1"/>
    </source>
</evidence>
<organism evidence="4 5">
    <name type="scientific">Aphanomyces stellatus</name>
    <dbReference type="NCBI Taxonomy" id="120398"/>
    <lineage>
        <taxon>Eukaryota</taxon>
        <taxon>Sar</taxon>
        <taxon>Stramenopiles</taxon>
        <taxon>Oomycota</taxon>
        <taxon>Saprolegniomycetes</taxon>
        <taxon>Saprolegniales</taxon>
        <taxon>Verrucalvaceae</taxon>
        <taxon>Aphanomyces</taxon>
    </lineage>
</organism>
<feature type="compositionally biased region" description="Polar residues" evidence="1">
    <location>
        <begin position="1"/>
        <end position="14"/>
    </location>
</feature>
<dbReference type="GO" id="GO:0008289">
    <property type="term" value="F:lipid binding"/>
    <property type="evidence" value="ECO:0007669"/>
    <property type="project" value="InterPro"/>
</dbReference>
<sequence length="496" mass="54915">MFKTVVENTPQLLSTEERHNTHMRAAPAPSTQEDAKAFAESLSEEDLEYLKQVARKTCARVASASRMDQGGSVTWEPIGHKDGVDIYIGDVNETSKSKAVTVARKYLCGVTHVRATIDDIVHFFHSKTELQRAKASGAKASFNAFEREILNTKTLYKIRKRTSSSPRHCISLKWMRLGSTVNEMEDRDFVFLECQDSIFDEKVKRRGWVCSMHSVQLPGCPPLEGYVRGSMYRSGFVFRETETPNILEVVCIMDMDFKGNMPANMTNLVLKARVMIVGAIREHFNALQAELEQPEEPETAVPCPLCEDYLASNACSTCGQMVCMNCSQFVDDERSVCTMCVVHGKVDQLMAAQENDVDDDTQVSIMLPKEKGQSRAPPMQPTMAPLHEDDRSSSSSTLEQNNEDDIDLDGIPGAADMIGSVKVHAPGFFAGMWADTAATPRPATAAAAVSYVEPNGRDPLYSLAVQRLQLAASAEQEATRLAIVNLYYDRVSVRAT</sequence>
<dbReference type="PANTHER" id="PTHR13510">
    <property type="entry name" value="FYVE-FINGER-CONTAINING RAB5 EFFECTOR PROTEIN RABENOSYN-5-RELATED"/>
    <property type="match status" value="1"/>
</dbReference>
<dbReference type="EMBL" id="CAADRA010003502">
    <property type="protein sequence ID" value="VFT83895.1"/>
    <property type="molecule type" value="Genomic_DNA"/>
</dbReference>
<dbReference type="InterPro" id="IPR052727">
    <property type="entry name" value="Rab4/Rab5_effector"/>
</dbReference>
<dbReference type="Pfam" id="PF01852">
    <property type="entry name" value="START"/>
    <property type="match status" value="1"/>
</dbReference>
<dbReference type="Gene3D" id="3.30.530.20">
    <property type="match status" value="1"/>
</dbReference>
<evidence type="ECO:0000313" key="5">
    <source>
        <dbReference type="Proteomes" id="UP000332933"/>
    </source>
</evidence>
<protein>
    <submittedName>
        <fullName evidence="4">Aste57867_6943 protein</fullName>
    </submittedName>
</protein>
<proteinExistence type="predicted"/>
<evidence type="ECO:0000313" key="4">
    <source>
        <dbReference type="EMBL" id="VFT83895.1"/>
    </source>
</evidence>
<evidence type="ECO:0000259" key="2">
    <source>
        <dbReference type="PROSITE" id="PS50848"/>
    </source>
</evidence>
<dbReference type="EMBL" id="VJMH01003490">
    <property type="protein sequence ID" value="KAF0705786.1"/>
    <property type="molecule type" value="Genomic_DNA"/>
</dbReference>
<dbReference type="PANTHER" id="PTHR13510:SF44">
    <property type="entry name" value="RABENOSYN-5"/>
    <property type="match status" value="1"/>
</dbReference>
<dbReference type="SUPFAM" id="SSF55961">
    <property type="entry name" value="Bet v1-like"/>
    <property type="match status" value="1"/>
</dbReference>